<dbReference type="PROSITE" id="PS50943">
    <property type="entry name" value="HTH_CROC1"/>
    <property type="match status" value="1"/>
</dbReference>
<dbReference type="Proteomes" id="UP000245489">
    <property type="component" value="Unassembled WGS sequence"/>
</dbReference>
<evidence type="ECO:0000313" key="3">
    <source>
        <dbReference type="Proteomes" id="UP000245489"/>
    </source>
</evidence>
<dbReference type="Pfam" id="PF01381">
    <property type="entry name" value="HTH_3"/>
    <property type="match status" value="1"/>
</dbReference>
<keyword evidence="3" id="KW-1185">Reference proteome</keyword>
<protein>
    <submittedName>
        <fullName evidence="2">DNA-binding XRE family transcriptional regulator</fullName>
    </submittedName>
</protein>
<gene>
    <name evidence="2" type="ORF">LV89_04855</name>
</gene>
<dbReference type="CDD" id="cd00093">
    <property type="entry name" value="HTH_XRE"/>
    <property type="match status" value="1"/>
</dbReference>
<dbReference type="InterPro" id="IPR010982">
    <property type="entry name" value="Lambda_DNA-bd_dom_sf"/>
</dbReference>
<reference evidence="2 3" key="1">
    <citation type="submission" date="2018-05" db="EMBL/GenBank/DDBJ databases">
        <title>Genomic Encyclopedia of Archaeal and Bacterial Type Strains, Phase II (KMG-II): from individual species to whole genera.</title>
        <authorList>
            <person name="Goeker M."/>
        </authorList>
    </citation>
    <scope>NUCLEOTIDE SEQUENCE [LARGE SCALE GENOMIC DNA]</scope>
    <source>
        <strain evidence="2 3">DSM 22214</strain>
    </source>
</reference>
<dbReference type="Gene3D" id="1.10.260.40">
    <property type="entry name" value="lambda repressor-like DNA-binding domains"/>
    <property type="match status" value="1"/>
</dbReference>
<proteinExistence type="predicted"/>
<sequence length="90" mass="10607">MNNIEETATKLRRIREIFGYSQEYVAERMGISQPAYWQKENGKRVPSDVRFQQIAELYSLSMEDLKFGELNTVLIKVHEIQIEILKKKMG</sequence>
<dbReference type="RefSeq" id="WP_109745553.1">
    <property type="nucleotide sequence ID" value="NZ_QGGO01000049.1"/>
</dbReference>
<dbReference type="InterPro" id="IPR001387">
    <property type="entry name" value="Cro/C1-type_HTH"/>
</dbReference>
<dbReference type="AlphaFoldDB" id="A0A316DHC6"/>
<comment type="caution">
    <text evidence="2">The sequence shown here is derived from an EMBL/GenBank/DDBJ whole genome shotgun (WGS) entry which is preliminary data.</text>
</comment>
<accession>A0A316DHC6</accession>
<dbReference type="OrthoDB" id="959646at2"/>
<name>A0A316DHC6_9BACT</name>
<dbReference type="EMBL" id="QGGO01000049">
    <property type="protein sequence ID" value="PWK16639.1"/>
    <property type="molecule type" value="Genomic_DNA"/>
</dbReference>
<dbReference type="SMART" id="SM00530">
    <property type="entry name" value="HTH_XRE"/>
    <property type="match status" value="1"/>
</dbReference>
<feature type="domain" description="HTH cro/C1-type" evidence="1">
    <location>
        <begin position="11"/>
        <end position="65"/>
    </location>
</feature>
<evidence type="ECO:0000313" key="2">
    <source>
        <dbReference type="EMBL" id="PWK16639.1"/>
    </source>
</evidence>
<keyword evidence="2" id="KW-0238">DNA-binding</keyword>
<dbReference type="GO" id="GO:0003677">
    <property type="term" value="F:DNA binding"/>
    <property type="evidence" value="ECO:0007669"/>
    <property type="project" value="UniProtKB-KW"/>
</dbReference>
<dbReference type="SUPFAM" id="SSF47413">
    <property type="entry name" value="lambda repressor-like DNA-binding domains"/>
    <property type="match status" value="1"/>
</dbReference>
<evidence type="ECO:0000259" key="1">
    <source>
        <dbReference type="PROSITE" id="PS50943"/>
    </source>
</evidence>
<organism evidence="2 3">
    <name type="scientific">Arcicella aurantiaca</name>
    <dbReference type="NCBI Taxonomy" id="591202"/>
    <lineage>
        <taxon>Bacteria</taxon>
        <taxon>Pseudomonadati</taxon>
        <taxon>Bacteroidota</taxon>
        <taxon>Cytophagia</taxon>
        <taxon>Cytophagales</taxon>
        <taxon>Flectobacillaceae</taxon>
        <taxon>Arcicella</taxon>
    </lineage>
</organism>